<dbReference type="EC" id="3.5.2.7" evidence="2 8"/>
<dbReference type="GO" id="GO:0050480">
    <property type="term" value="F:imidazolonepropionase activity"/>
    <property type="evidence" value="ECO:0007669"/>
    <property type="project" value="UniProtKB-EC"/>
</dbReference>
<dbReference type="Gene3D" id="2.30.40.10">
    <property type="entry name" value="Urease, subunit C, domain 1"/>
    <property type="match status" value="1"/>
</dbReference>
<dbReference type="InterPro" id="IPR005920">
    <property type="entry name" value="HutI"/>
</dbReference>
<dbReference type="SUPFAM" id="SSF51338">
    <property type="entry name" value="Composite domain of metallo-dependent hydrolases"/>
    <property type="match status" value="2"/>
</dbReference>
<evidence type="ECO:0000256" key="7">
    <source>
        <dbReference type="ARBA" id="ARBA00023004"/>
    </source>
</evidence>
<dbReference type="Proteomes" id="UP001201449">
    <property type="component" value="Unassembled WGS sequence"/>
</dbReference>
<evidence type="ECO:0000256" key="3">
    <source>
        <dbReference type="ARBA" id="ARBA00022723"/>
    </source>
</evidence>
<comment type="caution">
    <text evidence="10">The sequence shown here is derived from an EMBL/GenBank/DDBJ whole genome shotgun (WGS) entry which is preliminary data.</text>
</comment>
<comment type="pathway">
    <text evidence="1">Amino-acid degradation.</text>
</comment>
<keyword evidence="5" id="KW-0369">Histidine metabolism</keyword>
<evidence type="ECO:0000256" key="5">
    <source>
        <dbReference type="ARBA" id="ARBA00022808"/>
    </source>
</evidence>
<evidence type="ECO:0000313" key="11">
    <source>
        <dbReference type="Proteomes" id="UP001201449"/>
    </source>
</evidence>
<evidence type="ECO:0000256" key="1">
    <source>
        <dbReference type="ARBA" id="ARBA00005023"/>
    </source>
</evidence>
<evidence type="ECO:0000256" key="2">
    <source>
        <dbReference type="ARBA" id="ARBA00012864"/>
    </source>
</evidence>
<accession>A0ABS9BUH8</accession>
<dbReference type="SUPFAM" id="SSF51556">
    <property type="entry name" value="Metallo-dependent hydrolases"/>
    <property type="match status" value="1"/>
</dbReference>
<dbReference type="PANTHER" id="PTHR42752:SF1">
    <property type="entry name" value="IMIDAZOLONEPROPIONASE-RELATED"/>
    <property type="match status" value="1"/>
</dbReference>
<evidence type="ECO:0000259" key="9">
    <source>
        <dbReference type="Pfam" id="PF01979"/>
    </source>
</evidence>
<keyword evidence="11" id="KW-1185">Reference proteome</keyword>
<sequence>MKTIQYTFIGPIRQVLTMANLTLKGALRDEDLEIIQEAGILLKNDKIHQIGSYWDIFPEAQSIGAEMVNLKADFVAMPGMVDCHTHICFAGSRAQDYAMRNAGKSYLEIAKSGGGIWESVTQTRKASLEKLAQLTAQRANRHLKDGITTIEVKSGYGLSVEEELKMLRAIQLAGESTEADLIATCLAAHIRPRDFEGNQREYLKNISDELFPILKSENLTNRVDAFIEDTAFSAEDIQNYFEKAKDLGFDITIHADQFHVGGSQVAMDFGAMSADHLEASTGKEIALLANSDTIPVALPGASLGLGVGFTPARKLLDAGASLAIGSDWNPGSAPMGDLLMQASVLGTFQKLSNAEVLAGITFRAAAALGLQDRGVLAFGQLADFILFPTADYREITYQQGRLKPSIVWKRGERV</sequence>
<dbReference type="NCBIfam" id="TIGR01224">
    <property type="entry name" value="hutI"/>
    <property type="match status" value="1"/>
</dbReference>
<protein>
    <recommendedName>
        <fullName evidence="2 8">Imidazolonepropionase</fullName>
        <ecNumber evidence="2 8">3.5.2.7</ecNumber>
    </recommendedName>
</protein>
<feature type="domain" description="Amidohydrolase-related" evidence="9">
    <location>
        <begin position="76"/>
        <end position="414"/>
    </location>
</feature>
<name>A0ABS9BUH8_9BACT</name>
<dbReference type="InterPro" id="IPR011059">
    <property type="entry name" value="Metal-dep_hydrolase_composite"/>
</dbReference>
<keyword evidence="7" id="KW-0408">Iron</keyword>
<evidence type="ECO:0000256" key="6">
    <source>
        <dbReference type="ARBA" id="ARBA00022833"/>
    </source>
</evidence>
<dbReference type="RefSeq" id="WP_234861801.1">
    <property type="nucleotide sequence ID" value="NZ_JAKEVZ010000008.1"/>
</dbReference>
<dbReference type="EMBL" id="JAKEVZ010000008">
    <property type="protein sequence ID" value="MCF1751705.1"/>
    <property type="molecule type" value="Genomic_DNA"/>
</dbReference>
<gene>
    <name evidence="10" type="primary">hutI</name>
    <name evidence="10" type="ORF">L0U89_11550</name>
</gene>
<organism evidence="10 11">
    <name type="scientific">Mariniradius sediminis</name>
    <dbReference type="NCBI Taxonomy" id="2909237"/>
    <lineage>
        <taxon>Bacteria</taxon>
        <taxon>Pseudomonadati</taxon>
        <taxon>Bacteroidota</taxon>
        <taxon>Cytophagia</taxon>
        <taxon>Cytophagales</taxon>
        <taxon>Cyclobacteriaceae</taxon>
        <taxon>Mariniradius</taxon>
    </lineage>
</organism>
<keyword evidence="4 10" id="KW-0378">Hydrolase</keyword>
<evidence type="ECO:0000313" key="10">
    <source>
        <dbReference type="EMBL" id="MCF1751705.1"/>
    </source>
</evidence>
<keyword evidence="6" id="KW-0862">Zinc</keyword>
<dbReference type="InterPro" id="IPR032466">
    <property type="entry name" value="Metal_Hydrolase"/>
</dbReference>
<dbReference type="PANTHER" id="PTHR42752">
    <property type="entry name" value="IMIDAZOLONEPROPIONASE"/>
    <property type="match status" value="1"/>
</dbReference>
<dbReference type="Pfam" id="PF01979">
    <property type="entry name" value="Amidohydro_1"/>
    <property type="match status" value="1"/>
</dbReference>
<evidence type="ECO:0000256" key="4">
    <source>
        <dbReference type="ARBA" id="ARBA00022801"/>
    </source>
</evidence>
<reference evidence="10 11" key="1">
    <citation type="submission" date="2022-01" db="EMBL/GenBank/DDBJ databases">
        <title>Mariniradius saccharolyticus sp. nov., isolated from sediment of a river.</title>
        <authorList>
            <person name="Liu H."/>
        </authorList>
    </citation>
    <scope>NUCLEOTIDE SEQUENCE [LARGE SCALE GENOMIC DNA]</scope>
    <source>
        <strain evidence="10 11">RY-2</strain>
    </source>
</reference>
<dbReference type="Gene3D" id="3.20.20.140">
    <property type="entry name" value="Metal-dependent hydrolases"/>
    <property type="match status" value="1"/>
</dbReference>
<evidence type="ECO:0000256" key="8">
    <source>
        <dbReference type="NCBIfam" id="TIGR01224"/>
    </source>
</evidence>
<proteinExistence type="predicted"/>
<dbReference type="InterPro" id="IPR006680">
    <property type="entry name" value="Amidohydro-rel"/>
</dbReference>
<keyword evidence="3" id="KW-0479">Metal-binding</keyword>